<evidence type="ECO:0000256" key="9">
    <source>
        <dbReference type="ARBA" id="ARBA00048689"/>
    </source>
</evidence>
<accession>A0ABZ3FT17</accession>
<evidence type="ECO:0000313" key="12">
    <source>
        <dbReference type="EMBL" id="XAN08315.1"/>
    </source>
</evidence>
<dbReference type="PANTHER" id="PTHR48090:SF10">
    <property type="entry name" value="GLUCOSYL-3-PHOSPHOGLYCERATE SYNTHASE"/>
    <property type="match status" value="1"/>
</dbReference>
<evidence type="ECO:0000256" key="1">
    <source>
        <dbReference type="ARBA" id="ARBA00001936"/>
    </source>
</evidence>
<name>A0ABZ3FT17_9ACTN</name>
<evidence type="ECO:0000256" key="3">
    <source>
        <dbReference type="ARBA" id="ARBA00006739"/>
    </source>
</evidence>
<evidence type="ECO:0000256" key="2">
    <source>
        <dbReference type="ARBA" id="ARBA00001946"/>
    </source>
</evidence>
<dbReference type="InterPro" id="IPR050256">
    <property type="entry name" value="Glycosyltransferase_2"/>
</dbReference>
<dbReference type="InterPro" id="IPR001173">
    <property type="entry name" value="Glyco_trans_2-like"/>
</dbReference>
<proteinExistence type="inferred from homology"/>
<comment type="similarity">
    <text evidence="3">Belongs to the glycosyltransferase 2 family.</text>
</comment>
<dbReference type="GO" id="GO:0016757">
    <property type="term" value="F:glycosyltransferase activity"/>
    <property type="evidence" value="ECO:0007669"/>
    <property type="project" value="UniProtKB-KW"/>
</dbReference>
<dbReference type="Proteomes" id="UP001442841">
    <property type="component" value="Chromosome"/>
</dbReference>
<feature type="domain" description="Glycosyltransferase 2-like" evidence="11">
    <location>
        <begin position="34"/>
        <end position="130"/>
    </location>
</feature>
<evidence type="ECO:0000256" key="8">
    <source>
        <dbReference type="ARBA" id="ARBA00040894"/>
    </source>
</evidence>
<keyword evidence="4 12" id="KW-0328">Glycosyltransferase</keyword>
<organism evidence="12 13">
    <name type="scientific">Ammonicoccus fulvus</name>
    <dbReference type="NCBI Taxonomy" id="3138240"/>
    <lineage>
        <taxon>Bacteria</taxon>
        <taxon>Bacillati</taxon>
        <taxon>Actinomycetota</taxon>
        <taxon>Actinomycetes</taxon>
        <taxon>Propionibacteriales</taxon>
        <taxon>Propionibacteriaceae</taxon>
        <taxon>Ammonicoccus</taxon>
    </lineage>
</organism>
<keyword evidence="6" id="KW-0460">Magnesium</keyword>
<dbReference type="Pfam" id="PF00535">
    <property type="entry name" value="Glycos_transf_2"/>
    <property type="match status" value="1"/>
</dbReference>
<dbReference type="InterPro" id="IPR029044">
    <property type="entry name" value="Nucleotide-diphossugar_trans"/>
</dbReference>
<dbReference type="PANTHER" id="PTHR48090">
    <property type="entry name" value="UNDECAPRENYL-PHOSPHATE 4-DEOXY-4-FORMAMIDO-L-ARABINOSE TRANSFERASE-RELATED"/>
    <property type="match status" value="1"/>
</dbReference>
<reference evidence="12 13" key="1">
    <citation type="submission" date="2024-04" db="EMBL/GenBank/DDBJ databases">
        <title>Isolation of an actinomycete strain from pig manure.</title>
        <authorList>
            <person name="Gong T."/>
            <person name="Yu Z."/>
            <person name="An M."/>
            <person name="Wei C."/>
            <person name="Yang W."/>
            <person name="Liu L."/>
        </authorList>
    </citation>
    <scope>NUCLEOTIDE SEQUENCE [LARGE SCALE GENOMIC DNA]</scope>
    <source>
        <strain evidence="12 13">ZF39</strain>
    </source>
</reference>
<dbReference type="NCBIfam" id="NF010496">
    <property type="entry name" value="PRK13915.1"/>
    <property type="match status" value="1"/>
</dbReference>
<evidence type="ECO:0000256" key="5">
    <source>
        <dbReference type="ARBA" id="ARBA00022679"/>
    </source>
</evidence>
<evidence type="ECO:0000256" key="10">
    <source>
        <dbReference type="ARBA" id="ARBA00048997"/>
    </source>
</evidence>
<comment type="cofactor">
    <cofactor evidence="2">
        <name>Mg(2+)</name>
        <dbReference type="ChEBI" id="CHEBI:18420"/>
    </cofactor>
</comment>
<keyword evidence="5 12" id="KW-0808">Transferase</keyword>
<comment type="catalytic activity">
    <reaction evidence="10">
        <text>an NDP-alpha-D-glucose + (2R)-3-phosphoglycerate = (2R)-2-O-(alpha-D-glucopyranosyl)-3-phospho-glycerate + a ribonucleoside 5'-diphosphate + H(+)</text>
        <dbReference type="Rhea" id="RHEA:47244"/>
        <dbReference type="ChEBI" id="CHEBI:15378"/>
        <dbReference type="ChEBI" id="CHEBI:57930"/>
        <dbReference type="ChEBI" id="CHEBI:58272"/>
        <dbReference type="ChEBI" id="CHEBI:62600"/>
        <dbReference type="ChEBI" id="CHEBI:76533"/>
        <dbReference type="EC" id="2.4.1.266"/>
    </reaction>
    <physiologicalReaction direction="left-to-right" evidence="10">
        <dbReference type="Rhea" id="RHEA:47245"/>
    </physiologicalReaction>
</comment>
<dbReference type="EMBL" id="CP154795">
    <property type="protein sequence ID" value="XAN08315.1"/>
    <property type="molecule type" value="Genomic_DNA"/>
</dbReference>
<evidence type="ECO:0000313" key="13">
    <source>
        <dbReference type="Proteomes" id="UP001442841"/>
    </source>
</evidence>
<evidence type="ECO:0000259" key="11">
    <source>
        <dbReference type="Pfam" id="PF00535"/>
    </source>
</evidence>
<gene>
    <name evidence="12" type="ORF">AADG42_13735</name>
</gene>
<dbReference type="Gene3D" id="3.90.550.10">
    <property type="entry name" value="Spore Coat Polysaccharide Biosynthesis Protein SpsA, Chain A"/>
    <property type="match status" value="1"/>
</dbReference>
<dbReference type="SUPFAM" id="SSF53448">
    <property type="entry name" value="Nucleotide-diphospho-sugar transferases"/>
    <property type="match status" value="1"/>
</dbReference>
<evidence type="ECO:0000256" key="7">
    <source>
        <dbReference type="ARBA" id="ARBA00039022"/>
    </source>
</evidence>
<protein>
    <recommendedName>
        <fullName evidence="8">Glucosyl-3-phosphoglycerate synthase</fullName>
        <ecNumber evidence="7">2.4.1.266</ecNumber>
    </recommendedName>
</protein>
<keyword evidence="13" id="KW-1185">Reference proteome</keyword>
<comment type="catalytic activity">
    <reaction evidence="9">
        <text>(2R)-3-phosphoglycerate + UDP-alpha-D-glucose = (2R)-2-O-(alpha-D-glucopyranosyl)-3-phospho-glycerate + UDP + H(+)</text>
        <dbReference type="Rhea" id="RHEA:31319"/>
        <dbReference type="ChEBI" id="CHEBI:15378"/>
        <dbReference type="ChEBI" id="CHEBI:58223"/>
        <dbReference type="ChEBI" id="CHEBI:58272"/>
        <dbReference type="ChEBI" id="CHEBI:58885"/>
        <dbReference type="ChEBI" id="CHEBI:62600"/>
        <dbReference type="EC" id="2.4.1.266"/>
    </reaction>
    <physiologicalReaction direction="left-to-right" evidence="9">
        <dbReference type="Rhea" id="RHEA:31320"/>
    </physiologicalReaction>
</comment>
<sequence length="315" mass="34085">MSTQVEQWFASRTFRGADYAAEALVAAKAGRRISLVLPARNEEATVGVMVAAIRAALVDGVPLIDELVVIDSDSTDNTARVAAEAGATVHAQSAVLPELGARPGKGEALWKSLAVTTGDLVGFVDSDLYDFDPKMVVGLFGPLVCEDLAFVKGCYERPLSVVGGVVPGGGGRVTELVARPLLSMWWPELTGFVQPLAGEYAARRDVFESVPFVGGYGVEIGLLIDLLEKYGLDALGQVDLDVRKHRNAPDTALARMAMQIQRTVWERLVRSRRVHGESSPIELFHQYARSASGGFERITTDLAYSERPPMDTVRR</sequence>
<evidence type="ECO:0000256" key="6">
    <source>
        <dbReference type="ARBA" id="ARBA00022842"/>
    </source>
</evidence>
<comment type="cofactor">
    <cofactor evidence="1">
        <name>Mn(2+)</name>
        <dbReference type="ChEBI" id="CHEBI:29035"/>
    </cofactor>
</comment>
<dbReference type="EC" id="2.4.1.266" evidence="7"/>
<dbReference type="RefSeq" id="WP_425309770.1">
    <property type="nucleotide sequence ID" value="NZ_CP154795.1"/>
</dbReference>
<evidence type="ECO:0000256" key="4">
    <source>
        <dbReference type="ARBA" id="ARBA00022676"/>
    </source>
</evidence>